<dbReference type="Pfam" id="PF02897">
    <property type="entry name" value="Peptidase_S9_N"/>
    <property type="match status" value="1"/>
</dbReference>
<evidence type="ECO:0000256" key="2">
    <source>
        <dbReference type="ARBA" id="ARBA00005228"/>
    </source>
</evidence>
<feature type="domain" description="Peptidase S9 prolyl oligopeptidase catalytic" evidence="8">
    <location>
        <begin position="505"/>
        <end position="717"/>
    </location>
</feature>
<dbReference type="InterPro" id="IPR029058">
    <property type="entry name" value="AB_hydrolase_fold"/>
</dbReference>
<keyword evidence="6" id="KW-0720">Serine protease</keyword>
<dbReference type="Pfam" id="PF00326">
    <property type="entry name" value="Peptidase_S9"/>
    <property type="match status" value="1"/>
</dbReference>
<sequence>MKNRLWLAMAAPLALATPVAFAQTPPTLAKDQAMPSLPPYPASPQVPLVEDHFGEKVSDPWRWLEADVRTDAKVATWVQAQSAYTAAYLKQLPERAALEKRMKALIDYERFGLPQRRGASVFYSWNSGLMNQSQLLVRPADAPVGTKGRVLLDPNTWAKDGATALDAWAASDDGRLLAYSVQDGGSDWRTVKFVGVADGKPLADELKWVKFSGLAWLGNDALLYSRFAEPKEGQAFQALNYNQTVWLHRLGTPQSADQPVFATPELPKRGHGASVSSDGRWVVITSSEGTDPVNTVHVARVTNGKIGPVTALIPDLKAQWDFVDGVGDQLWFVSGDGAPLKKIVRVDLSGSTPRFDTVVPESKDNLESVGIAGNRLFASYIHDAKSQVLAFDLDGKPAGAVSLPGIGSASGLSGRPGDRHAYLSFSSFTQPATVLALDPATAKTTPWEPVHLTFDPADFRVEQVFYPSKDGTKVPMFIVRRKDAKGPLPTLLYGYGGFNVALTPWFSAGFMTWIDSGGAFALANLRGGGEYGDAWHDAGRRDKKQNVFDDFIAAGEWLIANGVTPRHGLAIEGGSNGGLLIGAVTNQRPDLFSAASPAVGVMDMLRFDQFTAGRYWVDDYGYPEKEADWRVLRRYSPYHNVRSGVDYPAILVTTADTDDRVVPGHSFKYTAALQTAAIGLKPHLIRIETRAGHGSGKPIDKQIEETADVQAFLAHFTGLTPRP</sequence>
<dbReference type="InterPro" id="IPR051167">
    <property type="entry name" value="Prolyl_oligopep/macrocyclase"/>
</dbReference>
<dbReference type="PANTHER" id="PTHR42881">
    <property type="entry name" value="PROLYL ENDOPEPTIDASE"/>
    <property type="match status" value="1"/>
</dbReference>
<dbReference type="PROSITE" id="PS00708">
    <property type="entry name" value="PRO_ENDOPEP_SER"/>
    <property type="match status" value="1"/>
</dbReference>
<evidence type="ECO:0000256" key="5">
    <source>
        <dbReference type="ARBA" id="ARBA00022801"/>
    </source>
</evidence>
<evidence type="ECO:0000256" key="1">
    <source>
        <dbReference type="ARBA" id="ARBA00001070"/>
    </source>
</evidence>
<feature type="chain" id="PRO_5046904036" description="prolyl oligopeptidase" evidence="7">
    <location>
        <begin position="23"/>
        <end position="723"/>
    </location>
</feature>
<comment type="similarity">
    <text evidence="2">Belongs to the peptidase S9A family.</text>
</comment>
<dbReference type="Gene3D" id="3.40.50.1820">
    <property type="entry name" value="alpha/beta hydrolase"/>
    <property type="match status" value="1"/>
</dbReference>
<dbReference type="InterPro" id="IPR023302">
    <property type="entry name" value="Pept_S9A_N"/>
</dbReference>
<feature type="signal peptide" evidence="7">
    <location>
        <begin position="1"/>
        <end position="22"/>
    </location>
</feature>
<dbReference type="PANTHER" id="PTHR42881:SF2">
    <property type="entry name" value="PROLYL ENDOPEPTIDASE"/>
    <property type="match status" value="1"/>
</dbReference>
<comment type="caution">
    <text evidence="10">The sequence shown here is derived from an EMBL/GenBank/DDBJ whole genome shotgun (WGS) entry which is preliminary data.</text>
</comment>
<dbReference type="Proteomes" id="UP001184150">
    <property type="component" value="Unassembled WGS sequence"/>
</dbReference>
<organism evidence="10 11">
    <name type="scientific">Novosphingobium capsulatum</name>
    <dbReference type="NCBI Taxonomy" id="13688"/>
    <lineage>
        <taxon>Bacteria</taxon>
        <taxon>Pseudomonadati</taxon>
        <taxon>Pseudomonadota</taxon>
        <taxon>Alphaproteobacteria</taxon>
        <taxon>Sphingomonadales</taxon>
        <taxon>Sphingomonadaceae</taxon>
        <taxon>Novosphingobium</taxon>
    </lineage>
</organism>
<keyword evidence="7" id="KW-0732">Signal</keyword>
<dbReference type="GO" id="GO:0004252">
    <property type="term" value="F:serine-type endopeptidase activity"/>
    <property type="evidence" value="ECO:0007669"/>
    <property type="project" value="UniProtKB-EC"/>
</dbReference>
<keyword evidence="5 10" id="KW-0378">Hydrolase</keyword>
<comment type="catalytic activity">
    <reaction evidence="1">
        <text>Hydrolysis of Pro-|-Xaa &gt;&gt; Ala-|-Xaa in oligopeptides.</text>
        <dbReference type="EC" id="3.4.21.26"/>
    </reaction>
</comment>
<evidence type="ECO:0000259" key="8">
    <source>
        <dbReference type="Pfam" id="PF00326"/>
    </source>
</evidence>
<proteinExistence type="inferred from homology"/>
<accession>A0ABU1MIJ1</accession>
<gene>
    <name evidence="10" type="ORF">J2792_000991</name>
</gene>
<evidence type="ECO:0000256" key="3">
    <source>
        <dbReference type="ARBA" id="ARBA00011897"/>
    </source>
</evidence>
<dbReference type="InterPro" id="IPR001375">
    <property type="entry name" value="Peptidase_S9_cat"/>
</dbReference>
<dbReference type="SUPFAM" id="SSF53474">
    <property type="entry name" value="alpha/beta-Hydrolases"/>
    <property type="match status" value="1"/>
</dbReference>
<keyword evidence="4" id="KW-0645">Protease</keyword>
<evidence type="ECO:0000256" key="4">
    <source>
        <dbReference type="ARBA" id="ARBA00022670"/>
    </source>
</evidence>
<dbReference type="Gene3D" id="2.130.10.120">
    <property type="entry name" value="Prolyl oligopeptidase, N-terminal domain"/>
    <property type="match status" value="1"/>
</dbReference>
<evidence type="ECO:0000256" key="7">
    <source>
        <dbReference type="SAM" id="SignalP"/>
    </source>
</evidence>
<evidence type="ECO:0000259" key="9">
    <source>
        <dbReference type="Pfam" id="PF02897"/>
    </source>
</evidence>
<evidence type="ECO:0000313" key="10">
    <source>
        <dbReference type="EMBL" id="MDR6510131.1"/>
    </source>
</evidence>
<feature type="domain" description="Peptidase S9A N-terminal" evidence="9">
    <location>
        <begin position="42"/>
        <end position="448"/>
    </location>
</feature>
<evidence type="ECO:0000256" key="6">
    <source>
        <dbReference type="ARBA" id="ARBA00022825"/>
    </source>
</evidence>
<dbReference type="InterPro" id="IPR002470">
    <property type="entry name" value="Peptidase_S9A"/>
</dbReference>
<reference evidence="10 11" key="1">
    <citation type="submission" date="2023-07" db="EMBL/GenBank/DDBJ databases">
        <title>Sorghum-associated microbial communities from plants grown in Nebraska, USA.</title>
        <authorList>
            <person name="Schachtman D."/>
        </authorList>
    </citation>
    <scope>NUCLEOTIDE SEQUENCE [LARGE SCALE GENOMIC DNA]</scope>
    <source>
        <strain evidence="10 11">DS1027</strain>
    </source>
</reference>
<dbReference type="EC" id="3.4.21.26" evidence="3"/>
<dbReference type="InterPro" id="IPR002471">
    <property type="entry name" value="Pept_S9_AS"/>
</dbReference>
<evidence type="ECO:0000313" key="11">
    <source>
        <dbReference type="Proteomes" id="UP001184150"/>
    </source>
</evidence>
<name>A0ABU1MIJ1_9SPHN</name>
<protein>
    <recommendedName>
        <fullName evidence="3">prolyl oligopeptidase</fullName>
        <ecNumber evidence="3">3.4.21.26</ecNumber>
    </recommendedName>
</protein>
<dbReference type="RefSeq" id="WP_309804572.1">
    <property type="nucleotide sequence ID" value="NZ_JAVDRD010000002.1"/>
</dbReference>
<dbReference type="PRINTS" id="PR00862">
    <property type="entry name" value="PROLIGOPTASE"/>
</dbReference>
<dbReference type="EMBL" id="JAVDRD010000002">
    <property type="protein sequence ID" value="MDR6510131.1"/>
    <property type="molecule type" value="Genomic_DNA"/>
</dbReference>
<keyword evidence="11" id="KW-1185">Reference proteome</keyword>
<dbReference type="SUPFAM" id="SSF50993">
    <property type="entry name" value="Peptidase/esterase 'gauge' domain"/>
    <property type="match status" value="1"/>
</dbReference>